<evidence type="ECO:0000313" key="5">
    <source>
        <dbReference type="EMBL" id="TBT83718.1"/>
    </source>
</evidence>
<evidence type="ECO:0000313" key="6">
    <source>
        <dbReference type="Proteomes" id="UP000292373"/>
    </source>
</evidence>
<sequence length="213" mass="22573">MFVKNKMTANPWTVRADATIPEAIATMKDRHVRHLPVMDAGRVVGVISAGDIDANLPSKATSLSVNEVTYLINKLSVAKVMSRDPITIGSDALLEQAAVVMREAKIEMLPVVDDGRLVGVITESDVLDAFIEIMGFRDHGARLVIGAPDVPGALARLGAVTGKHGANIQHLAVYRGSGETSDVVLGINTPDTAELEADLAEAGFVVRGRLENA</sequence>
<dbReference type="InterPro" id="IPR045865">
    <property type="entry name" value="ACT-like_dom_sf"/>
</dbReference>
<dbReference type="SUPFAM" id="SSF55021">
    <property type="entry name" value="ACT-like"/>
    <property type="match status" value="1"/>
</dbReference>
<evidence type="ECO:0000259" key="4">
    <source>
        <dbReference type="PROSITE" id="PS51671"/>
    </source>
</evidence>
<dbReference type="PROSITE" id="PS51671">
    <property type="entry name" value="ACT"/>
    <property type="match status" value="1"/>
</dbReference>
<gene>
    <name evidence="5" type="ORF">ET989_10375</name>
</gene>
<dbReference type="InterPro" id="IPR046342">
    <property type="entry name" value="CBS_dom_sf"/>
</dbReference>
<dbReference type="EMBL" id="SDMQ01000010">
    <property type="protein sequence ID" value="TBT83718.1"/>
    <property type="molecule type" value="Genomic_DNA"/>
</dbReference>
<dbReference type="InterPro" id="IPR002912">
    <property type="entry name" value="ACT_dom"/>
</dbReference>
<dbReference type="InterPro" id="IPR051462">
    <property type="entry name" value="CBS_domain-containing"/>
</dbReference>
<keyword evidence="6" id="KW-1185">Reference proteome</keyword>
<feature type="domain" description="CBS" evidence="3">
    <location>
        <begin position="81"/>
        <end position="139"/>
    </location>
</feature>
<dbReference type="PANTHER" id="PTHR48108">
    <property type="entry name" value="CBS DOMAIN-CONTAINING PROTEIN CBSX2, CHLOROPLASTIC"/>
    <property type="match status" value="1"/>
</dbReference>
<keyword evidence="1" id="KW-0677">Repeat</keyword>
<organism evidence="5 6">
    <name type="scientific">Propioniciclava sinopodophylli</name>
    <dbReference type="NCBI Taxonomy" id="1837344"/>
    <lineage>
        <taxon>Bacteria</taxon>
        <taxon>Bacillati</taxon>
        <taxon>Actinomycetota</taxon>
        <taxon>Actinomycetes</taxon>
        <taxon>Propionibacteriales</taxon>
        <taxon>Propionibacteriaceae</taxon>
        <taxon>Propioniciclava</taxon>
    </lineage>
</organism>
<dbReference type="OrthoDB" id="9799454at2"/>
<dbReference type="Pfam" id="PF00571">
    <property type="entry name" value="CBS"/>
    <property type="match status" value="2"/>
</dbReference>
<evidence type="ECO:0000259" key="3">
    <source>
        <dbReference type="PROSITE" id="PS51371"/>
    </source>
</evidence>
<name>A0A4Q9KE55_9ACTN</name>
<dbReference type="Gene3D" id="3.30.70.260">
    <property type="match status" value="1"/>
</dbReference>
<dbReference type="Pfam" id="PF01842">
    <property type="entry name" value="ACT"/>
    <property type="match status" value="1"/>
</dbReference>
<reference evidence="5 6" key="1">
    <citation type="submission" date="2019-01" db="EMBL/GenBank/DDBJ databases">
        <title>Lactibacter flavus gen. nov., sp. nov., a novel bacterium of the family Propionibacteriaceae isolated from raw milk and dairy products.</title>
        <authorList>
            <person name="Huptas C."/>
            <person name="Wenning M."/>
            <person name="Breitenwieser F."/>
            <person name="Doll E."/>
            <person name="Von Neubeck M."/>
            <person name="Busse H.-J."/>
            <person name="Scherer S."/>
        </authorList>
    </citation>
    <scope>NUCLEOTIDE SEQUENCE [LARGE SCALE GENOMIC DNA]</scope>
    <source>
        <strain evidence="5 6">KCTC 33808</strain>
    </source>
</reference>
<keyword evidence="2" id="KW-0129">CBS domain</keyword>
<dbReference type="CDD" id="cd04584">
    <property type="entry name" value="CBS_pair_AcuB_like"/>
    <property type="match status" value="1"/>
</dbReference>
<dbReference type="SMART" id="SM00116">
    <property type="entry name" value="CBS"/>
    <property type="match status" value="2"/>
</dbReference>
<evidence type="ECO:0000256" key="2">
    <source>
        <dbReference type="PROSITE-ProRule" id="PRU00703"/>
    </source>
</evidence>
<proteinExistence type="predicted"/>
<feature type="domain" description="CBS" evidence="3">
    <location>
        <begin position="7"/>
        <end position="63"/>
    </location>
</feature>
<dbReference type="Gene3D" id="3.10.580.10">
    <property type="entry name" value="CBS-domain"/>
    <property type="match status" value="1"/>
</dbReference>
<feature type="domain" description="ACT" evidence="4">
    <location>
        <begin position="142"/>
        <end position="213"/>
    </location>
</feature>
<comment type="caution">
    <text evidence="5">The sequence shown here is derived from an EMBL/GenBank/DDBJ whole genome shotgun (WGS) entry which is preliminary data.</text>
</comment>
<accession>A0A4Q9KE55</accession>
<protein>
    <submittedName>
        <fullName evidence="5">CBS domain-containing protein</fullName>
    </submittedName>
</protein>
<dbReference type="RefSeq" id="WP_131168650.1">
    <property type="nucleotide sequence ID" value="NZ_SDMQ01000010.1"/>
</dbReference>
<dbReference type="AlphaFoldDB" id="A0A4Q9KE55"/>
<dbReference type="Proteomes" id="UP000292373">
    <property type="component" value="Unassembled WGS sequence"/>
</dbReference>
<dbReference type="InterPro" id="IPR000644">
    <property type="entry name" value="CBS_dom"/>
</dbReference>
<evidence type="ECO:0000256" key="1">
    <source>
        <dbReference type="ARBA" id="ARBA00022737"/>
    </source>
</evidence>
<dbReference type="PROSITE" id="PS51371">
    <property type="entry name" value="CBS"/>
    <property type="match status" value="2"/>
</dbReference>
<dbReference type="SUPFAM" id="SSF54631">
    <property type="entry name" value="CBS-domain pair"/>
    <property type="match status" value="1"/>
</dbReference>
<dbReference type="PANTHER" id="PTHR48108:SF34">
    <property type="entry name" value="CBS DOMAIN-CONTAINING PROTEIN YHCV"/>
    <property type="match status" value="1"/>
</dbReference>